<evidence type="ECO:0000313" key="3">
    <source>
        <dbReference type="EMBL" id="KAJ0225872.1"/>
    </source>
</evidence>
<dbReference type="InterPro" id="IPR021109">
    <property type="entry name" value="Peptidase_aspartic_dom_sf"/>
</dbReference>
<dbReference type="AlphaFoldDB" id="A0A9R1XXZ8"/>
<dbReference type="Gene3D" id="2.40.70.10">
    <property type="entry name" value="Acid Proteases"/>
    <property type="match status" value="1"/>
</dbReference>
<proteinExistence type="inferred from homology"/>
<dbReference type="Pfam" id="PF14543">
    <property type="entry name" value="TAXi_N"/>
    <property type="match status" value="1"/>
</dbReference>
<dbReference type="InterPro" id="IPR033121">
    <property type="entry name" value="PEPTIDASE_A1"/>
</dbReference>
<comment type="caution">
    <text evidence="3">The sequence shown here is derived from an EMBL/GenBank/DDBJ whole genome shotgun (WGS) entry which is preliminary data.</text>
</comment>
<accession>A0A9R1XXZ8</accession>
<name>A0A9R1XXZ8_LACSA</name>
<protein>
    <recommendedName>
        <fullName evidence="2">Peptidase A1 domain-containing protein</fullName>
    </recommendedName>
</protein>
<dbReference type="Proteomes" id="UP000235145">
    <property type="component" value="Unassembled WGS sequence"/>
</dbReference>
<dbReference type="PANTHER" id="PTHR13683">
    <property type="entry name" value="ASPARTYL PROTEASES"/>
    <property type="match status" value="1"/>
</dbReference>
<sequence>MQIYFTTVSLGSPPKDYYVQIDTGSDVLWIGCKPCNDCPTSRGFNISLTLYDHSNSSTSSHVSCSHQICSLNLMNWPVVHTKYVLLIL</sequence>
<dbReference type="EMBL" id="NBSK02000001">
    <property type="protein sequence ID" value="KAJ0225872.1"/>
    <property type="molecule type" value="Genomic_DNA"/>
</dbReference>
<dbReference type="GO" id="GO:0004190">
    <property type="term" value="F:aspartic-type endopeptidase activity"/>
    <property type="evidence" value="ECO:0007669"/>
    <property type="project" value="InterPro"/>
</dbReference>
<gene>
    <name evidence="3" type="ORF">LSAT_V11C100041020</name>
</gene>
<evidence type="ECO:0000259" key="2">
    <source>
        <dbReference type="PROSITE" id="PS51767"/>
    </source>
</evidence>
<reference evidence="3 4" key="1">
    <citation type="journal article" date="2017" name="Nat. Commun.">
        <title>Genome assembly with in vitro proximity ligation data and whole-genome triplication in lettuce.</title>
        <authorList>
            <person name="Reyes-Chin-Wo S."/>
            <person name="Wang Z."/>
            <person name="Yang X."/>
            <person name="Kozik A."/>
            <person name="Arikit S."/>
            <person name="Song C."/>
            <person name="Xia L."/>
            <person name="Froenicke L."/>
            <person name="Lavelle D.O."/>
            <person name="Truco M.J."/>
            <person name="Xia R."/>
            <person name="Zhu S."/>
            <person name="Xu C."/>
            <person name="Xu H."/>
            <person name="Xu X."/>
            <person name="Cox K."/>
            <person name="Korf I."/>
            <person name="Meyers B.C."/>
            <person name="Michelmore R.W."/>
        </authorList>
    </citation>
    <scope>NUCLEOTIDE SEQUENCE [LARGE SCALE GENOMIC DNA]</scope>
    <source>
        <strain evidence="4">cv. Salinas</strain>
        <tissue evidence="3">Seedlings</tissue>
    </source>
</reference>
<dbReference type="InterPro" id="IPR001461">
    <property type="entry name" value="Aspartic_peptidase_A1"/>
</dbReference>
<keyword evidence="4" id="KW-1185">Reference proteome</keyword>
<comment type="similarity">
    <text evidence="1">Belongs to the peptidase A1 family.</text>
</comment>
<dbReference type="PANTHER" id="PTHR13683:SF810">
    <property type="entry name" value="NEPENTHESIN"/>
    <property type="match status" value="1"/>
</dbReference>
<dbReference type="GO" id="GO:0006508">
    <property type="term" value="P:proteolysis"/>
    <property type="evidence" value="ECO:0007669"/>
    <property type="project" value="InterPro"/>
</dbReference>
<dbReference type="SUPFAM" id="SSF50630">
    <property type="entry name" value="Acid proteases"/>
    <property type="match status" value="1"/>
</dbReference>
<dbReference type="InterPro" id="IPR032861">
    <property type="entry name" value="TAXi_N"/>
</dbReference>
<evidence type="ECO:0000313" key="4">
    <source>
        <dbReference type="Proteomes" id="UP000235145"/>
    </source>
</evidence>
<organism evidence="3 4">
    <name type="scientific">Lactuca sativa</name>
    <name type="common">Garden lettuce</name>
    <dbReference type="NCBI Taxonomy" id="4236"/>
    <lineage>
        <taxon>Eukaryota</taxon>
        <taxon>Viridiplantae</taxon>
        <taxon>Streptophyta</taxon>
        <taxon>Embryophyta</taxon>
        <taxon>Tracheophyta</taxon>
        <taxon>Spermatophyta</taxon>
        <taxon>Magnoliopsida</taxon>
        <taxon>eudicotyledons</taxon>
        <taxon>Gunneridae</taxon>
        <taxon>Pentapetalae</taxon>
        <taxon>asterids</taxon>
        <taxon>campanulids</taxon>
        <taxon>Asterales</taxon>
        <taxon>Asteraceae</taxon>
        <taxon>Cichorioideae</taxon>
        <taxon>Cichorieae</taxon>
        <taxon>Lactucinae</taxon>
        <taxon>Lactuca</taxon>
    </lineage>
</organism>
<evidence type="ECO:0000256" key="1">
    <source>
        <dbReference type="ARBA" id="ARBA00007447"/>
    </source>
</evidence>
<feature type="domain" description="Peptidase A1" evidence="2">
    <location>
        <begin position="4"/>
        <end position="88"/>
    </location>
</feature>
<dbReference type="PROSITE" id="PS51767">
    <property type="entry name" value="PEPTIDASE_A1"/>
    <property type="match status" value="1"/>
</dbReference>